<protein>
    <recommendedName>
        <fullName evidence="7">Recombination protein RecR</fullName>
    </recommendedName>
</protein>
<evidence type="ECO:0000313" key="10">
    <source>
        <dbReference type="Proteomes" id="UP000280444"/>
    </source>
</evidence>
<comment type="similarity">
    <text evidence="7">Belongs to the RecR family.</text>
</comment>
<organism evidence="9 10">
    <name type="scientific">Schaalia canis</name>
    <dbReference type="NCBI Taxonomy" id="100469"/>
    <lineage>
        <taxon>Bacteria</taxon>
        <taxon>Bacillati</taxon>
        <taxon>Actinomycetota</taxon>
        <taxon>Actinomycetes</taxon>
        <taxon>Actinomycetales</taxon>
        <taxon>Actinomycetaceae</taxon>
        <taxon>Schaalia</taxon>
    </lineage>
</organism>
<evidence type="ECO:0000256" key="2">
    <source>
        <dbReference type="ARBA" id="ARBA00022763"/>
    </source>
</evidence>
<feature type="zinc finger region" description="C4-type" evidence="7">
    <location>
        <begin position="56"/>
        <end position="71"/>
    </location>
</feature>
<dbReference type="PROSITE" id="PS50880">
    <property type="entry name" value="TOPRIM"/>
    <property type="match status" value="1"/>
</dbReference>
<dbReference type="GO" id="GO:0006310">
    <property type="term" value="P:DNA recombination"/>
    <property type="evidence" value="ECO:0007669"/>
    <property type="project" value="UniProtKB-UniRule"/>
</dbReference>
<keyword evidence="4 7" id="KW-0862">Zinc</keyword>
<dbReference type="NCBIfam" id="TIGR00615">
    <property type="entry name" value="recR"/>
    <property type="match status" value="1"/>
</dbReference>
<sequence length="198" mass="21655">MFEGALQNLIDELGQLPGVGPKSAQRMALHLLEAEADDVQRLIEAMSAVRSRVRHCVTCGNLTEAEECMICRDPSRDPALICVVQEAKDIHAMENSRVFRGRYHVLGGAIDPIRGIGPDQLRIRQLLTRLQDDRITEVILATNPNIEGEATASYLARTLRTIGVPTTRLAMGLPVGGDLEYADSVTLGRAMEGRQALV</sequence>
<dbReference type="InterPro" id="IPR023627">
    <property type="entry name" value="Rcmb_RecR"/>
</dbReference>
<dbReference type="EMBL" id="RQZF01000002">
    <property type="protein sequence ID" value="RRC95850.1"/>
    <property type="molecule type" value="Genomic_DNA"/>
</dbReference>
<dbReference type="RefSeq" id="WP_124868497.1">
    <property type="nucleotide sequence ID" value="NZ_RQZF01000002.1"/>
</dbReference>
<dbReference type="CDD" id="cd01025">
    <property type="entry name" value="TOPRIM_recR"/>
    <property type="match status" value="1"/>
</dbReference>
<keyword evidence="5 7" id="KW-0233">DNA recombination</keyword>
<dbReference type="GO" id="GO:0008270">
    <property type="term" value="F:zinc ion binding"/>
    <property type="evidence" value="ECO:0007669"/>
    <property type="project" value="UniProtKB-KW"/>
</dbReference>
<dbReference type="InterPro" id="IPR034137">
    <property type="entry name" value="TOPRIM_RecR"/>
</dbReference>
<dbReference type="Pfam" id="PF21175">
    <property type="entry name" value="RecR_C"/>
    <property type="match status" value="1"/>
</dbReference>
<dbReference type="GO" id="GO:0003677">
    <property type="term" value="F:DNA binding"/>
    <property type="evidence" value="ECO:0007669"/>
    <property type="project" value="UniProtKB-UniRule"/>
</dbReference>
<reference evidence="9 10" key="1">
    <citation type="submission" date="2018-11" db="EMBL/GenBank/DDBJ databases">
        <title>Genomes From Bacteria Associated with the Canine Oral Cavity: a Test Case for Automated Genome-Based Taxonomic Assignment.</title>
        <authorList>
            <person name="Coil D.A."/>
            <person name="Jospin G."/>
            <person name="Darling A.E."/>
            <person name="Wallis C."/>
            <person name="Davis I.J."/>
            <person name="Harris S."/>
            <person name="Eisen J.A."/>
            <person name="Holcombe L.J."/>
            <person name="O'Flynn C."/>
        </authorList>
    </citation>
    <scope>NUCLEOTIDE SEQUENCE [LARGE SCALE GENOMIC DNA]</scope>
    <source>
        <strain evidence="9 10">OH770</strain>
    </source>
</reference>
<comment type="caution">
    <text evidence="9">The sequence shown here is derived from an EMBL/GenBank/DDBJ whole genome shotgun (WGS) entry which is preliminary data.</text>
</comment>
<proteinExistence type="inferred from homology"/>
<dbReference type="Gene3D" id="6.10.250.240">
    <property type="match status" value="1"/>
</dbReference>
<evidence type="ECO:0000256" key="1">
    <source>
        <dbReference type="ARBA" id="ARBA00022723"/>
    </source>
</evidence>
<name>A0A3P1SFZ7_9ACTO</name>
<keyword evidence="3 7" id="KW-0863">Zinc-finger</keyword>
<dbReference type="HAMAP" id="MF_00017">
    <property type="entry name" value="RecR"/>
    <property type="match status" value="1"/>
</dbReference>
<evidence type="ECO:0000259" key="8">
    <source>
        <dbReference type="PROSITE" id="PS50880"/>
    </source>
</evidence>
<keyword evidence="1 7" id="KW-0479">Metal-binding</keyword>
<dbReference type="Gene3D" id="3.30.60.80">
    <property type="match status" value="1"/>
</dbReference>
<dbReference type="InterPro" id="IPR006171">
    <property type="entry name" value="TOPRIM_dom"/>
</dbReference>
<dbReference type="Pfam" id="PF02132">
    <property type="entry name" value="RecR_ZnF"/>
    <property type="match status" value="1"/>
</dbReference>
<dbReference type="SUPFAM" id="SSF111304">
    <property type="entry name" value="Recombination protein RecR"/>
    <property type="match status" value="1"/>
</dbReference>
<gene>
    <name evidence="7 9" type="primary">recR</name>
    <name evidence="9" type="ORF">EII11_03030</name>
</gene>
<dbReference type="Pfam" id="PF13662">
    <property type="entry name" value="Toprim_4"/>
    <property type="match status" value="1"/>
</dbReference>
<dbReference type="PANTHER" id="PTHR30446">
    <property type="entry name" value="RECOMBINATION PROTEIN RECR"/>
    <property type="match status" value="1"/>
</dbReference>
<dbReference type="Gene3D" id="3.40.1360.10">
    <property type="match status" value="1"/>
</dbReference>
<dbReference type="OrthoDB" id="9802672at2"/>
<evidence type="ECO:0000256" key="3">
    <source>
        <dbReference type="ARBA" id="ARBA00022771"/>
    </source>
</evidence>
<dbReference type="SMART" id="SM00493">
    <property type="entry name" value="TOPRIM"/>
    <property type="match status" value="1"/>
</dbReference>
<evidence type="ECO:0000256" key="7">
    <source>
        <dbReference type="HAMAP-Rule" id="MF_00017"/>
    </source>
</evidence>
<accession>A0A3P1SFZ7</accession>
<keyword evidence="2 7" id="KW-0227">DNA damage</keyword>
<keyword evidence="6 7" id="KW-0234">DNA repair</keyword>
<evidence type="ECO:0000313" key="9">
    <source>
        <dbReference type="EMBL" id="RRC95850.1"/>
    </source>
</evidence>
<dbReference type="PANTHER" id="PTHR30446:SF0">
    <property type="entry name" value="RECOMBINATION PROTEIN RECR"/>
    <property type="match status" value="1"/>
</dbReference>
<dbReference type="Pfam" id="PF21176">
    <property type="entry name" value="RecR_HhH"/>
    <property type="match status" value="1"/>
</dbReference>
<dbReference type="InterPro" id="IPR015967">
    <property type="entry name" value="Rcmb_RecR_Znf"/>
</dbReference>
<dbReference type="Proteomes" id="UP000280444">
    <property type="component" value="Unassembled WGS sequence"/>
</dbReference>
<evidence type="ECO:0000256" key="4">
    <source>
        <dbReference type="ARBA" id="ARBA00022833"/>
    </source>
</evidence>
<evidence type="ECO:0000256" key="6">
    <source>
        <dbReference type="ARBA" id="ARBA00023204"/>
    </source>
</evidence>
<feature type="domain" description="Toprim" evidence="8">
    <location>
        <begin position="79"/>
        <end position="174"/>
    </location>
</feature>
<dbReference type="AlphaFoldDB" id="A0A3P1SFZ7"/>
<dbReference type="Gene3D" id="1.10.8.420">
    <property type="entry name" value="RecR Domain 1"/>
    <property type="match status" value="1"/>
</dbReference>
<comment type="function">
    <text evidence="7">May play a role in DNA repair. It seems to be involved in an RecBC-independent recombinational process of DNA repair. It may act with RecF and RecO.</text>
</comment>
<evidence type="ECO:0000256" key="5">
    <source>
        <dbReference type="ARBA" id="ARBA00023172"/>
    </source>
</evidence>
<dbReference type="InterPro" id="IPR000093">
    <property type="entry name" value="DNA_Rcmb_RecR"/>
</dbReference>
<keyword evidence="10" id="KW-1185">Reference proteome</keyword>
<dbReference type="GO" id="GO:0006281">
    <property type="term" value="P:DNA repair"/>
    <property type="evidence" value="ECO:0007669"/>
    <property type="project" value="UniProtKB-UniRule"/>
</dbReference>
<dbReference type="PROSITE" id="PS01300">
    <property type="entry name" value="RECR"/>
    <property type="match status" value="1"/>
</dbReference>